<dbReference type="PANTHER" id="PTHR46890">
    <property type="entry name" value="NON-LTR RETROLELEMENT REVERSE TRANSCRIPTASE-LIKE PROTEIN-RELATED"/>
    <property type="match status" value="1"/>
</dbReference>
<protein>
    <recommendedName>
        <fullName evidence="1">RNase H type-1 domain-containing protein</fullName>
    </recommendedName>
</protein>
<dbReference type="InterPro" id="IPR052343">
    <property type="entry name" value="Retrotransposon-Effector_Assoc"/>
</dbReference>
<organism evidence="2 3">
    <name type="scientific">Acorus gramineus</name>
    <name type="common">Dwarf sweet flag</name>
    <dbReference type="NCBI Taxonomy" id="55184"/>
    <lineage>
        <taxon>Eukaryota</taxon>
        <taxon>Viridiplantae</taxon>
        <taxon>Streptophyta</taxon>
        <taxon>Embryophyta</taxon>
        <taxon>Tracheophyta</taxon>
        <taxon>Spermatophyta</taxon>
        <taxon>Magnoliopsida</taxon>
        <taxon>Liliopsida</taxon>
        <taxon>Acoraceae</taxon>
        <taxon>Acorus</taxon>
    </lineage>
</organism>
<evidence type="ECO:0000313" key="2">
    <source>
        <dbReference type="EMBL" id="KAK1275557.1"/>
    </source>
</evidence>
<dbReference type="InterPro" id="IPR044730">
    <property type="entry name" value="RNase_H-like_dom_plant"/>
</dbReference>
<comment type="caution">
    <text evidence="2">The sequence shown here is derived from an EMBL/GenBank/DDBJ whole genome shotgun (WGS) entry which is preliminary data.</text>
</comment>
<dbReference type="SUPFAM" id="SSF53098">
    <property type="entry name" value="Ribonuclease H-like"/>
    <property type="match status" value="1"/>
</dbReference>
<dbReference type="PANTHER" id="PTHR46890:SF48">
    <property type="entry name" value="RNA-DIRECTED DNA POLYMERASE"/>
    <property type="match status" value="1"/>
</dbReference>
<keyword evidence="3" id="KW-1185">Reference proteome</keyword>
<proteinExistence type="predicted"/>
<reference evidence="2" key="1">
    <citation type="journal article" date="2023" name="Nat. Commun.">
        <title>Diploid and tetraploid genomes of Acorus and the evolution of monocots.</title>
        <authorList>
            <person name="Ma L."/>
            <person name="Liu K.W."/>
            <person name="Li Z."/>
            <person name="Hsiao Y.Y."/>
            <person name="Qi Y."/>
            <person name="Fu T."/>
            <person name="Tang G.D."/>
            <person name="Zhang D."/>
            <person name="Sun W.H."/>
            <person name="Liu D.K."/>
            <person name="Li Y."/>
            <person name="Chen G.Z."/>
            <person name="Liu X.D."/>
            <person name="Liao X.Y."/>
            <person name="Jiang Y.T."/>
            <person name="Yu X."/>
            <person name="Hao Y."/>
            <person name="Huang J."/>
            <person name="Zhao X.W."/>
            <person name="Ke S."/>
            <person name="Chen Y.Y."/>
            <person name="Wu W.L."/>
            <person name="Hsu J.L."/>
            <person name="Lin Y.F."/>
            <person name="Huang M.D."/>
            <person name="Li C.Y."/>
            <person name="Huang L."/>
            <person name="Wang Z.W."/>
            <person name="Zhao X."/>
            <person name="Zhong W.Y."/>
            <person name="Peng D.H."/>
            <person name="Ahmad S."/>
            <person name="Lan S."/>
            <person name="Zhang J.S."/>
            <person name="Tsai W.C."/>
            <person name="Van de Peer Y."/>
            <person name="Liu Z.J."/>
        </authorList>
    </citation>
    <scope>NUCLEOTIDE SEQUENCE</scope>
    <source>
        <strain evidence="2">SCP</strain>
    </source>
</reference>
<dbReference type="InterPro" id="IPR036397">
    <property type="entry name" value="RNaseH_sf"/>
</dbReference>
<dbReference type="Pfam" id="PF13456">
    <property type="entry name" value="RVT_3"/>
    <property type="match status" value="1"/>
</dbReference>
<name>A0AAV9BHI4_ACOGR</name>
<dbReference type="Proteomes" id="UP001179952">
    <property type="component" value="Unassembled WGS sequence"/>
</dbReference>
<dbReference type="Gene3D" id="3.30.420.10">
    <property type="entry name" value="Ribonuclease H-like superfamily/Ribonuclease H"/>
    <property type="match status" value="1"/>
</dbReference>
<sequence length="545" mass="62321">MGWVHQKLWRLQHNLRCWSNSRIGDLPKKAAEAHGSLDSLLQQDQDPGLPNVPIGRIRAATNKLTALECQLEIFWAQRSRAKWIVEGDQNTRYFQAKVHWRRAHNRIERIRSMNGSMITNPEDIRQLVLSHFTNHWQSKIENPLNLPPDLFDKKEFRPISICDTKYKILAKILVRRLEMVLPSIIGMEQGAFVPHRSIHGHLLLVQDILHSLRSRKGRHRGKLMGTKVFEAVNHRLATWKSQLLSMAGRQAYRLLWLAIVNEWREISSGIKEDMVGLYIILVGIQLFSLKQWVDWDYAAERYAESHSCNFGLQIPSSPITCVVVSRVLALGKECVQLLSSKKKNLQEANSVLFSNHGPITFPKYNTPIRNSKYSYVITDGSVDGTTRVAGAAFVLVQNSPFQVMGVGYMYWPWAHPLRMETEAIRLGIQQARALGLNHIRVWSDSTRVIQLLQGSGIGPSSISLLVEAIRAANLHTDHIQFVKVPRAYVMGPDILAKFARKQRKSGYSMYLQEEWIRKLLSPIFPSLIQCIAYVKAQLLLPHMSM</sequence>
<dbReference type="GO" id="GO:0003676">
    <property type="term" value="F:nucleic acid binding"/>
    <property type="evidence" value="ECO:0007669"/>
    <property type="project" value="InterPro"/>
</dbReference>
<dbReference type="InterPro" id="IPR002156">
    <property type="entry name" value="RNaseH_domain"/>
</dbReference>
<dbReference type="EMBL" id="JAUJYN010000003">
    <property type="protein sequence ID" value="KAK1275557.1"/>
    <property type="molecule type" value="Genomic_DNA"/>
</dbReference>
<dbReference type="GO" id="GO:0004523">
    <property type="term" value="F:RNA-DNA hybrid ribonuclease activity"/>
    <property type="evidence" value="ECO:0007669"/>
    <property type="project" value="InterPro"/>
</dbReference>
<dbReference type="CDD" id="cd06222">
    <property type="entry name" value="RNase_H_like"/>
    <property type="match status" value="1"/>
</dbReference>
<evidence type="ECO:0000259" key="1">
    <source>
        <dbReference type="Pfam" id="PF13456"/>
    </source>
</evidence>
<dbReference type="InterPro" id="IPR012337">
    <property type="entry name" value="RNaseH-like_sf"/>
</dbReference>
<dbReference type="AlphaFoldDB" id="A0AAV9BHI4"/>
<feature type="domain" description="RNase H type-1" evidence="1">
    <location>
        <begin position="378"/>
        <end position="498"/>
    </location>
</feature>
<accession>A0AAV9BHI4</accession>
<evidence type="ECO:0000313" key="3">
    <source>
        <dbReference type="Proteomes" id="UP001179952"/>
    </source>
</evidence>
<reference evidence="2" key="2">
    <citation type="submission" date="2023-06" db="EMBL/GenBank/DDBJ databases">
        <authorList>
            <person name="Ma L."/>
            <person name="Liu K.-W."/>
            <person name="Li Z."/>
            <person name="Hsiao Y.-Y."/>
            <person name="Qi Y."/>
            <person name="Fu T."/>
            <person name="Tang G."/>
            <person name="Zhang D."/>
            <person name="Sun W.-H."/>
            <person name="Liu D.-K."/>
            <person name="Li Y."/>
            <person name="Chen G.-Z."/>
            <person name="Liu X.-D."/>
            <person name="Liao X.-Y."/>
            <person name="Jiang Y.-T."/>
            <person name="Yu X."/>
            <person name="Hao Y."/>
            <person name="Huang J."/>
            <person name="Zhao X.-W."/>
            <person name="Ke S."/>
            <person name="Chen Y.-Y."/>
            <person name="Wu W.-L."/>
            <person name="Hsu J.-L."/>
            <person name="Lin Y.-F."/>
            <person name="Huang M.-D."/>
            <person name="Li C.-Y."/>
            <person name="Huang L."/>
            <person name="Wang Z.-W."/>
            <person name="Zhao X."/>
            <person name="Zhong W.-Y."/>
            <person name="Peng D.-H."/>
            <person name="Ahmad S."/>
            <person name="Lan S."/>
            <person name="Zhang J.-S."/>
            <person name="Tsai W.-C."/>
            <person name="Van De Peer Y."/>
            <person name="Liu Z.-J."/>
        </authorList>
    </citation>
    <scope>NUCLEOTIDE SEQUENCE</scope>
    <source>
        <strain evidence="2">SCP</strain>
        <tissue evidence="2">Leaves</tissue>
    </source>
</reference>
<gene>
    <name evidence="2" type="ORF">QJS04_geneDACA010953</name>
</gene>